<feature type="compositionally biased region" description="Polar residues" evidence="1">
    <location>
        <begin position="534"/>
        <end position="543"/>
    </location>
</feature>
<feature type="compositionally biased region" description="Polar residues" evidence="1">
    <location>
        <begin position="393"/>
        <end position="409"/>
    </location>
</feature>
<feature type="compositionally biased region" description="Pro residues" evidence="1">
    <location>
        <begin position="18"/>
        <end position="27"/>
    </location>
</feature>
<accession>A0A8E2ATC3</accession>
<feature type="compositionally biased region" description="Low complexity" evidence="1">
    <location>
        <begin position="221"/>
        <end position="259"/>
    </location>
</feature>
<dbReference type="AlphaFoldDB" id="A0A8E2ATC3"/>
<organism evidence="2 3">
    <name type="scientific">Obba rivulosa</name>
    <dbReference type="NCBI Taxonomy" id="1052685"/>
    <lineage>
        <taxon>Eukaryota</taxon>
        <taxon>Fungi</taxon>
        <taxon>Dikarya</taxon>
        <taxon>Basidiomycota</taxon>
        <taxon>Agaricomycotina</taxon>
        <taxon>Agaricomycetes</taxon>
        <taxon>Polyporales</taxon>
        <taxon>Gelatoporiaceae</taxon>
        <taxon>Obba</taxon>
    </lineage>
</organism>
<keyword evidence="3" id="KW-1185">Reference proteome</keyword>
<evidence type="ECO:0000313" key="2">
    <source>
        <dbReference type="EMBL" id="OCH87767.1"/>
    </source>
</evidence>
<dbReference type="OrthoDB" id="3255291at2759"/>
<feature type="compositionally biased region" description="Polar residues" evidence="1">
    <location>
        <begin position="351"/>
        <end position="365"/>
    </location>
</feature>
<dbReference type="EMBL" id="KV722473">
    <property type="protein sequence ID" value="OCH87767.1"/>
    <property type="molecule type" value="Genomic_DNA"/>
</dbReference>
<feature type="compositionally biased region" description="Polar residues" evidence="1">
    <location>
        <begin position="295"/>
        <end position="306"/>
    </location>
</feature>
<feature type="compositionally biased region" description="Low complexity" evidence="1">
    <location>
        <begin position="667"/>
        <end position="687"/>
    </location>
</feature>
<feature type="compositionally biased region" description="Low complexity" evidence="1">
    <location>
        <begin position="698"/>
        <end position="715"/>
    </location>
</feature>
<feature type="compositionally biased region" description="Basic and acidic residues" evidence="1">
    <location>
        <begin position="204"/>
        <end position="220"/>
    </location>
</feature>
<feature type="compositionally biased region" description="Basic and acidic residues" evidence="1">
    <location>
        <begin position="369"/>
        <end position="378"/>
    </location>
</feature>
<feature type="compositionally biased region" description="Basic and acidic residues" evidence="1">
    <location>
        <begin position="110"/>
        <end position="121"/>
    </location>
</feature>
<feature type="compositionally biased region" description="Polar residues" evidence="1">
    <location>
        <begin position="418"/>
        <end position="459"/>
    </location>
</feature>
<feature type="compositionally biased region" description="Low complexity" evidence="1">
    <location>
        <begin position="465"/>
        <end position="511"/>
    </location>
</feature>
<feature type="region of interest" description="Disordered" evidence="1">
    <location>
        <begin position="110"/>
        <end position="724"/>
    </location>
</feature>
<proteinExistence type="predicted"/>
<name>A0A8E2ATC3_9APHY</name>
<gene>
    <name evidence="2" type="ORF">OBBRIDRAFT_837102</name>
</gene>
<feature type="compositionally biased region" description="Low complexity" evidence="1">
    <location>
        <begin position="633"/>
        <end position="659"/>
    </location>
</feature>
<protein>
    <submittedName>
        <fullName evidence="2">Uncharacterized protein</fullName>
    </submittedName>
</protein>
<evidence type="ECO:0000256" key="1">
    <source>
        <dbReference type="SAM" id="MobiDB-lite"/>
    </source>
</evidence>
<sequence length="813" mass="87717">MPSGPAGPVGAWSTNAPAPYPGPPPVPAGVDPRAWSSGQWAINPMYRGAVMPAQGAFQAWAPHPSWGPAVANANYNPYKRVPNPGSAEYWNTKLLENPLGLENMHIKDDTPAEERRKKDTPDGAPHTPWVWVPKELRESSELSVSQPTPGDPNGQPRTTHGEHSHGSRAAQGHPSEMSEAARQTQTSRATYPGSGREYAGAPGDGRRLEARDDSAARRAQAELQNATSVSASSYAAQQQQPSQQQRQPIQLYQTVPQRQQSRDPSPRRIHSSPEHHDSSPREGRAAAPAPGTAVNGRTTSSSTSDSPMEGFSSKVELHPTFSTNIIRTPGHYASMSVSTPPRRASHDDYTSSRTPISPYGSTSGTPRRMSHDDSDRYSSHTPAMPPTPHTPSYSNASSRHSTPQRSPLRSSHDDASRSRTSPHSTDQQMATTSSTPRRSNSLTERTSSHPPVSPYTNGHTYGPASTPTRSNSTPTRHSSASSHSSAPSSLYSGSLPFSGGLSEEPEGLLSPLVGFPRPNEATTPSTLGRHHTYPTLSTGSTFETIPEERSEIRPLRNGDTESKTDPYPPVIPDTRTVPRSSEPADSSSRHISRSQTYPSIDPGATPRAPVPSHAFRDHSPTFRQNPLPPPPKLSSYSSSASQSFSSHSSAPPASAAASSHRVSPNGASYSQPISSSSSVPIPAASSSHRVSPNGAPYSRAFSSSSSVPTSAAASSHRVNSSAASYSRRRVHKGFWNRRGDHLLVEHGRQYIVYAPREMANPPDLADYPRPTEGFMDHDGNRLKYDPAIEELPDSLPRHGDPPRRPYEHFVQYV</sequence>
<reference evidence="2 3" key="1">
    <citation type="submission" date="2016-07" db="EMBL/GenBank/DDBJ databases">
        <title>Draft genome of the white-rot fungus Obba rivulosa 3A-2.</title>
        <authorList>
            <consortium name="DOE Joint Genome Institute"/>
            <person name="Miettinen O."/>
            <person name="Riley R."/>
            <person name="Acob R."/>
            <person name="Barry K."/>
            <person name="Cullen D."/>
            <person name="De Vries R."/>
            <person name="Hainaut M."/>
            <person name="Hatakka A."/>
            <person name="Henrissat B."/>
            <person name="Hilden K."/>
            <person name="Kuo R."/>
            <person name="Labutti K."/>
            <person name="Lipzen A."/>
            <person name="Makela M.R."/>
            <person name="Sandor L."/>
            <person name="Spatafora J.W."/>
            <person name="Grigoriev I.V."/>
            <person name="Hibbett D.S."/>
        </authorList>
    </citation>
    <scope>NUCLEOTIDE SEQUENCE [LARGE SCALE GENOMIC DNA]</scope>
    <source>
        <strain evidence="2 3">3A-2</strain>
    </source>
</reference>
<feature type="region of interest" description="Disordered" evidence="1">
    <location>
        <begin position="1"/>
        <end position="31"/>
    </location>
</feature>
<feature type="compositionally biased region" description="Basic and acidic residues" evidence="1">
    <location>
        <begin position="260"/>
        <end position="284"/>
    </location>
</feature>
<feature type="compositionally biased region" description="Basic and acidic residues" evidence="1">
    <location>
        <begin position="546"/>
        <end position="564"/>
    </location>
</feature>
<evidence type="ECO:0000313" key="3">
    <source>
        <dbReference type="Proteomes" id="UP000250043"/>
    </source>
</evidence>
<dbReference type="Proteomes" id="UP000250043">
    <property type="component" value="Unassembled WGS sequence"/>
</dbReference>
<feature type="compositionally biased region" description="Polar residues" evidence="1">
    <location>
        <begin position="577"/>
        <end position="586"/>
    </location>
</feature>